<organism evidence="2 3">
    <name type="scientific">Actinokineospora globicatena</name>
    <dbReference type="NCBI Taxonomy" id="103729"/>
    <lineage>
        <taxon>Bacteria</taxon>
        <taxon>Bacillati</taxon>
        <taxon>Actinomycetota</taxon>
        <taxon>Actinomycetes</taxon>
        <taxon>Pseudonocardiales</taxon>
        <taxon>Pseudonocardiaceae</taxon>
        <taxon>Actinokineospora</taxon>
    </lineage>
</organism>
<proteinExistence type="predicted"/>
<sequence length="60" mass="6477">MIARYTDDGDTPNRAATSGTVMNSLGLPSDCIPAPNARMSPRPVCQHRPGLFCLDPRTAY</sequence>
<dbReference type="AlphaFoldDB" id="A0A9W6QTU2"/>
<name>A0A9W6QTU2_9PSEU</name>
<keyword evidence="3" id="KW-1185">Reference proteome</keyword>
<comment type="caution">
    <text evidence="2">The sequence shown here is derived from an EMBL/GenBank/DDBJ whole genome shotgun (WGS) entry which is preliminary data.</text>
</comment>
<reference evidence="2" key="1">
    <citation type="submission" date="2023-02" db="EMBL/GenBank/DDBJ databases">
        <title>Actinokineospora globicatena NBRC 15670.</title>
        <authorList>
            <person name="Ichikawa N."/>
            <person name="Sato H."/>
            <person name="Tonouchi N."/>
        </authorList>
    </citation>
    <scope>NUCLEOTIDE SEQUENCE</scope>
    <source>
        <strain evidence="2">NBRC 15670</strain>
    </source>
</reference>
<accession>A0A9W6QTU2</accession>
<evidence type="ECO:0000256" key="1">
    <source>
        <dbReference type="SAM" id="MobiDB-lite"/>
    </source>
</evidence>
<feature type="region of interest" description="Disordered" evidence="1">
    <location>
        <begin position="1"/>
        <end position="22"/>
    </location>
</feature>
<dbReference type="Proteomes" id="UP001165042">
    <property type="component" value="Unassembled WGS sequence"/>
</dbReference>
<evidence type="ECO:0000313" key="2">
    <source>
        <dbReference type="EMBL" id="GLW95442.1"/>
    </source>
</evidence>
<gene>
    <name evidence="2" type="ORF">Aglo03_62580</name>
</gene>
<protein>
    <submittedName>
        <fullName evidence="2">Uncharacterized protein</fullName>
    </submittedName>
</protein>
<dbReference type="EMBL" id="BSSD01000014">
    <property type="protein sequence ID" value="GLW95442.1"/>
    <property type="molecule type" value="Genomic_DNA"/>
</dbReference>
<evidence type="ECO:0000313" key="3">
    <source>
        <dbReference type="Proteomes" id="UP001165042"/>
    </source>
</evidence>